<dbReference type="InterPro" id="IPR000847">
    <property type="entry name" value="LysR_HTH_N"/>
</dbReference>
<dbReference type="InterPro" id="IPR005119">
    <property type="entry name" value="LysR_subst-bd"/>
</dbReference>
<proteinExistence type="inferred from homology"/>
<keyword evidence="3" id="KW-0238">DNA-binding</keyword>
<keyword evidence="2" id="KW-0805">Transcription regulation</keyword>
<dbReference type="PANTHER" id="PTHR30126">
    <property type="entry name" value="HTH-TYPE TRANSCRIPTIONAL REGULATOR"/>
    <property type="match status" value="1"/>
</dbReference>
<dbReference type="GO" id="GO:0000976">
    <property type="term" value="F:transcription cis-regulatory region binding"/>
    <property type="evidence" value="ECO:0007669"/>
    <property type="project" value="TreeGrafter"/>
</dbReference>
<evidence type="ECO:0000256" key="4">
    <source>
        <dbReference type="ARBA" id="ARBA00023163"/>
    </source>
</evidence>
<comment type="caution">
    <text evidence="6">The sequence shown here is derived from an EMBL/GenBank/DDBJ whole genome shotgun (WGS) entry which is preliminary data.</text>
</comment>
<dbReference type="InterPro" id="IPR036388">
    <property type="entry name" value="WH-like_DNA-bd_sf"/>
</dbReference>
<dbReference type="OrthoDB" id="9786526at2"/>
<name>A0A2S7UTN2_9GAMM</name>
<keyword evidence="7" id="KW-1185">Reference proteome</keyword>
<reference evidence="6 7" key="1">
    <citation type="submission" date="2016-12" db="EMBL/GenBank/DDBJ databases">
        <title>Diversity of luminous bacteria.</title>
        <authorList>
            <person name="Yoshizawa S."/>
            <person name="Kogure K."/>
        </authorList>
    </citation>
    <scope>NUCLEOTIDE SEQUENCE [LARGE SCALE GENOMIC DNA]</scope>
    <source>
        <strain evidence="6 7">SA4-48</strain>
    </source>
</reference>
<dbReference type="EMBL" id="MSCH01000003">
    <property type="protein sequence ID" value="PQJ53334.1"/>
    <property type="molecule type" value="Genomic_DNA"/>
</dbReference>
<evidence type="ECO:0000313" key="6">
    <source>
        <dbReference type="EMBL" id="PQJ53334.1"/>
    </source>
</evidence>
<evidence type="ECO:0000259" key="5">
    <source>
        <dbReference type="PROSITE" id="PS50931"/>
    </source>
</evidence>
<comment type="similarity">
    <text evidence="1">Belongs to the LysR transcriptional regulatory family.</text>
</comment>
<protein>
    <recommendedName>
        <fullName evidence="5">HTH lysR-type domain-containing protein</fullName>
    </recommendedName>
</protein>
<dbReference type="SUPFAM" id="SSF46785">
    <property type="entry name" value="Winged helix' DNA-binding domain"/>
    <property type="match status" value="1"/>
</dbReference>
<keyword evidence="4" id="KW-0804">Transcription</keyword>
<dbReference type="Pfam" id="PF03466">
    <property type="entry name" value="LysR_substrate"/>
    <property type="match status" value="1"/>
</dbReference>
<dbReference type="InterPro" id="IPR036390">
    <property type="entry name" value="WH_DNA-bd_sf"/>
</dbReference>
<dbReference type="Gene3D" id="3.40.190.290">
    <property type="match status" value="1"/>
</dbReference>
<dbReference type="Proteomes" id="UP000239007">
    <property type="component" value="Unassembled WGS sequence"/>
</dbReference>
<organism evidence="6 7">
    <name type="scientific">Psychrosphaera saromensis</name>
    <dbReference type="NCBI Taxonomy" id="716813"/>
    <lineage>
        <taxon>Bacteria</taxon>
        <taxon>Pseudomonadati</taxon>
        <taxon>Pseudomonadota</taxon>
        <taxon>Gammaproteobacteria</taxon>
        <taxon>Alteromonadales</taxon>
        <taxon>Pseudoalteromonadaceae</taxon>
        <taxon>Psychrosphaera</taxon>
    </lineage>
</organism>
<dbReference type="Gene3D" id="1.10.10.10">
    <property type="entry name" value="Winged helix-like DNA-binding domain superfamily/Winged helix DNA-binding domain"/>
    <property type="match status" value="1"/>
</dbReference>
<dbReference type="SUPFAM" id="SSF53850">
    <property type="entry name" value="Periplasmic binding protein-like II"/>
    <property type="match status" value="1"/>
</dbReference>
<sequence length="295" mass="32879">MDVKVFKTFLEVANTRHFGKAAETLYITQAAVSARIKQLEEFVDAPLFERIRNNICLTPAGERLIPYATTMVRAMQQVKTDISLADSQLVQLSIGATPNVWDAYFQNYLTVVTKGLPELTFKTEMLGIRQLHSSILDNTLNLALTFDPFLSNEVISEQIANVNLVMVTTKGNIKADEAMAEHYVYVDWGTQFASEHDAKYGKSYVPKLITSTGRIALDFILSEGGTAYLPTALAEPFIESGELFKVKGKHSLTRSIYAVYQKHNRLVDTIENVVTVIDQSSPERSAVIEMASNND</sequence>
<accession>A0A2S7UTN2</accession>
<dbReference type="GO" id="GO:0003700">
    <property type="term" value="F:DNA-binding transcription factor activity"/>
    <property type="evidence" value="ECO:0007669"/>
    <property type="project" value="InterPro"/>
</dbReference>
<dbReference type="Pfam" id="PF00126">
    <property type="entry name" value="HTH_1"/>
    <property type="match status" value="1"/>
</dbReference>
<evidence type="ECO:0000256" key="3">
    <source>
        <dbReference type="ARBA" id="ARBA00023125"/>
    </source>
</evidence>
<dbReference type="PRINTS" id="PR00039">
    <property type="entry name" value="HTHLYSR"/>
</dbReference>
<dbReference type="PANTHER" id="PTHR30126:SF21">
    <property type="entry name" value="TRANSCRIPTIONAL REGULATOR-RELATED"/>
    <property type="match status" value="1"/>
</dbReference>
<feature type="domain" description="HTH lysR-type" evidence="5">
    <location>
        <begin position="1"/>
        <end position="58"/>
    </location>
</feature>
<dbReference type="AlphaFoldDB" id="A0A2S7UTN2"/>
<dbReference type="FunFam" id="1.10.10.10:FF:000001">
    <property type="entry name" value="LysR family transcriptional regulator"/>
    <property type="match status" value="1"/>
</dbReference>
<gene>
    <name evidence="6" type="ORF">BTO11_06395</name>
</gene>
<dbReference type="RefSeq" id="WP_105051815.1">
    <property type="nucleotide sequence ID" value="NZ_BMYG01000003.1"/>
</dbReference>
<evidence type="ECO:0000313" key="7">
    <source>
        <dbReference type="Proteomes" id="UP000239007"/>
    </source>
</evidence>
<evidence type="ECO:0000256" key="2">
    <source>
        <dbReference type="ARBA" id="ARBA00023015"/>
    </source>
</evidence>
<evidence type="ECO:0000256" key="1">
    <source>
        <dbReference type="ARBA" id="ARBA00009437"/>
    </source>
</evidence>
<dbReference type="PROSITE" id="PS50931">
    <property type="entry name" value="HTH_LYSR"/>
    <property type="match status" value="1"/>
</dbReference>